<keyword evidence="2" id="KW-1003">Cell membrane</keyword>
<dbReference type="InterPro" id="IPR000276">
    <property type="entry name" value="GPCR_Rhodpsn"/>
</dbReference>
<dbReference type="PRINTS" id="PR00657">
    <property type="entry name" value="CCCHEMOKINER"/>
</dbReference>
<evidence type="ECO:0000256" key="8">
    <source>
        <dbReference type="ARBA" id="ARBA00023224"/>
    </source>
</evidence>
<dbReference type="SUPFAM" id="SSF81321">
    <property type="entry name" value="Family A G protein-coupled receptor-like"/>
    <property type="match status" value="1"/>
</dbReference>
<evidence type="ECO:0000256" key="1">
    <source>
        <dbReference type="ARBA" id="ARBA00004651"/>
    </source>
</evidence>
<dbReference type="Pfam" id="PF00001">
    <property type="entry name" value="7tm_1"/>
    <property type="match status" value="1"/>
</dbReference>
<feature type="transmembrane region" description="Helical" evidence="9">
    <location>
        <begin position="223"/>
        <end position="246"/>
    </location>
</feature>
<dbReference type="GO" id="GO:0016493">
    <property type="term" value="F:C-C chemokine receptor activity"/>
    <property type="evidence" value="ECO:0007669"/>
    <property type="project" value="TreeGrafter"/>
</dbReference>
<evidence type="ECO:0000256" key="7">
    <source>
        <dbReference type="ARBA" id="ARBA00023170"/>
    </source>
</evidence>
<keyword evidence="6 9" id="KW-0472">Membrane</keyword>
<feature type="transmembrane region" description="Helical" evidence="9">
    <location>
        <begin position="59"/>
        <end position="82"/>
    </location>
</feature>
<keyword evidence="8" id="KW-0807">Transducer</keyword>
<feature type="transmembrane region" description="Helical" evidence="9">
    <location>
        <begin position="27"/>
        <end position="52"/>
    </location>
</feature>
<dbReference type="GO" id="GO:0019722">
    <property type="term" value="P:calcium-mediated signaling"/>
    <property type="evidence" value="ECO:0007669"/>
    <property type="project" value="TreeGrafter"/>
</dbReference>
<evidence type="ECO:0000256" key="2">
    <source>
        <dbReference type="ARBA" id="ARBA00022475"/>
    </source>
</evidence>
<feature type="domain" description="G-protein coupled receptors family 1 profile" evidence="10">
    <location>
        <begin position="43"/>
        <end position="286"/>
    </location>
</feature>
<dbReference type="GO" id="GO:0006955">
    <property type="term" value="P:immune response"/>
    <property type="evidence" value="ECO:0007669"/>
    <property type="project" value="TreeGrafter"/>
</dbReference>
<evidence type="ECO:0000256" key="5">
    <source>
        <dbReference type="ARBA" id="ARBA00023040"/>
    </source>
</evidence>
<keyword evidence="5" id="KW-0297">G-protein coupled receptor</keyword>
<keyword evidence="7" id="KW-0675">Receptor</keyword>
<reference evidence="11" key="1">
    <citation type="submission" date="2025-08" db="UniProtKB">
        <authorList>
            <consortium name="Ensembl"/>
        </authorList>
    </citation>
    <scope>IDENTIFICATION</scope>
</reference>
<evidence type="ECO:0000259" key="10">
    <source>
        <dbReference type="PROSITE" id="PS50262"/>
    </source>
</evidence>
<dbReference type="GO" id="GO:0019957">
    <property type="term" value="F:C-C chemokine binding"/>
    <property type="evidence" value="ECO:0007669"/>
    <property type="project" value="TreeGrafter"/>
</dbReference>
<dbReference type="GO" id="GO:0060326">
    <property type="term" value="P:cell chemotaxis"/>
    <property type="evidence" value="ECO:0007669"/>
    <property type="project" value="TreeGrafter"/>
</dbReference>
<dbReference type="InterPro" id="IPR000355">
    <property type="entry name" value="Chemokine_rcpt"/>
</dbReference>
<evidence type="ECO:0000313" key="11">
    <source>
        <dbReference type="Ensembl" id="ENSCCRP00015050776.1"/>
    </source>
</evidence>
<dbReference type="GO" id="GO:0009897">
    <property type="term" value="C:external side of plasma membrane"/>
    <property type="evidence" value="ECO:0007669"/>
    <property type="project" value="TreeGrafter"/>
</dbReference>
<evidence type="ECO:0000313" key="12">
    <source>
        <dbReference type="Proteomes" id="UP000694700"/>
    </source>
</evidence>
<feature type="transmembrane region" description="Helical" evidence="9">
    <location>
        <begin position="141"/>
        <end position="163"/>
    </location>
</feature>
<dbReference type="PROSITE" id="PS50262">
    <property type="entry name" value="G_PROTEIN_RECEP_F1_2"/>
    <property type="match status" value="1"/>
</dbReference>
<organism evidence="11 12">
    <name type="scientific">Cyprinus carpio</name>
    <name type="common">Common carp</name>
    <dbReference type="NCBI Taxonomy" id="7962"/>
    <lineage>
        <taxon>Eukaryota</taxon>
        <taxon>Metazoa</taxon>
        <taxon>Chordata</taxon>
        <taxon>Craniata</taxon>
        <taxon>Vertebrata</taxon>
        <taxon>Euteleostomi</taxon>
        <taxon>Actinopterygii</taxon>
        <taxon>Neopterygii</taxon>
        <taxon>Teleostei</taxon>
        <taxon>Ostariophysi</taxon>
        <taxon>Cypriniformes</taxon>
        <taxon>Cyprinidae</taxon>
        <taxon>Cyprininae</taxon>
        <taxon>Cyprinus</taxon>
    </lineage>
</organism>
<keyword evidence="4 9" id="KW-1133">Transmembrane helix</keyword>
<dbReference type="AlphaFoldDB" id="A0A8C1VG17"/>
<comment type="subcellular location">
    <subcellularLocation>
        <location evidence="1">Cell membrane</location>
        <topology evidence="1">Multi-pass membrane protein</topology>
    </subcellularLocation>
</comment>
<dbReference type="Proteomes" id="UP000694700">
    <property type="component" value="Unplaced"/>
</dbReference>
<evidence type="ECO:0000256" key="3">
    <source>
        <dbReference type="ARBA" id="ARBA00022692"/>
    </source>
</evidence>
<feature type="transmembrane region" description="Helical" evidence="9">
    <location>
        <begin position="102"/>
        <end position="120"/>
    </location>
</feature>
<evidence type="ECO:0000256" key="6">
    <source>
        <dbReference type="ARBA" id="ARBA00023136"/>
    </source>
</evidence>
<dbReference type="GO" id="GO:0007204">
    <property type="term" value="P:positive regulation of cytosolic calcium ion concentration"/>
    <property type="evidence" value="ECO:0007669"/>
    <property type="project" value="TreeGrafter"/>
</dbReference>
<dbReference type="PRINTS" id="PR00237">
    <property type="entry name" value="GPCRRHODOPSN"/>
</dbReference>
<dbReference type="InterPro" id="IPR050119">
    <property type="entry name" value="CCR1-9-like"/>
</dbReference>
<keyword evidence="3 9" id="KW-0812">Transmembrane</keyword>
<name>A0A8C1VG17_CYPCA</name>
<dbReference type="PANTHER" id="PTHR10489">
    <property type="entry name" value="CELL ADHESION MOLECULE"/>
    <property type="match status" value="1"/>
</dbReference>
<dbReference type="PANTHER" id="PTHR10489:SF730">
    <property type="entry name" value="CHEMOKINE XC RECEPTOR 1"/>
    <property type="match status" value="1"/>
</dbReference>
<evidence type="ECO:0000256" key="9">
    <source>
        <dbReference type="SAM" id="Phobius"/>
    </source>
</evidence>
<dbReference type="InterPro" id="IPR017452">
    <property type="entry name" value="GPCR_Rhodpsn_7TM"/>
</dbReference>
<proteinExistence type="predicted"/>
<dbReference type="Gene3D" id="1.20.1070.10">
    <property type="entry name" value="Rhodopsin 7-helix transmembrane proteins"/>
    <property type="match status" value="1"/>
</dbReference>
<feature type="transmembrane region" description="Helical" evidence="9">
    <location>
        <begin position="183"/>
        <end position="203"/>
    </location>
</feature>
<sequence length="330" mass="38154">MTEDYTEYPEQEDQLCHKEEVIKVGSIVIPVFFGVLVVCSCIGNLLVLVILVLYEKFRLLINILIFNLAVSDLLFTFGLPFWALYFTWGWTFGEAGCKAVKFLFYLGFYSSVLFLTLMTVQRYIVVVHSLSDWERSRCFSVAPFIIWMLSGTAALLVSLYSQVLEHEGNLYCEFDSIQVRHAAVYLQNVFFLIAFCIMGFCHVRMFQTITRSQTKGRHKTIKLIFCIGLVFFIGWAPYNIVMFLRILQDYGLSSFLECNVSIHLDYAFYTCRLLAFSHCGLNPVLYVDLVGRKRFSFLKWYSVLFVRSRAHGSFIRSAVSSLRNRSLTSQ</sequence>
<dbReference type="Ensembl" id="ENSCCRT00015052479.1">
    <property type="protein sequence ID" value="ENSCCRP00015050776.1"/>
    <property type="gene ID" value="ENSCCRG00015020955.1"/>
</dbReference>
<evidence type="ECO:0000256" key="4">
    <source>
        <dbReference type="ARBA" id="ARBA00022989"/>
    </source>
</evidence>
<protein>
    <submittedName>
        <fullName evidence="11">Chemokine (C motif) receptor 1a, duplicate 1</fullName>
    </submittedName>
</protein>
<accession>A0A8C1VG17</accession>